<name>A0A2J8B0Y0_9FIRM</name>
<dbReference type="Gene3D" id="3.40.50.1820">
    <property type="entry name" value="alpha/beta hydrolase"/>
    <property type="match status" value="1"/>
</dbReference>
<evidence type="ECO:0000313" key="3">
    <source>
        <dbReference type="Proteomes" id="UP000236394"/>
    </source>
</evidence>
<dbReference type="PRINTS" id="PR00111">
    <property type="entry name" value="ABHYDROLASE"/>
</dbReference>
<dbReference type="SUPFAM" id="SSF53474">
    <property type="entry name" value="alpha/beta-Hydrolases"/>
    <property type="match status" value="1"/>
</dbReference>
<dbReference type="PANTHER" id="PTHR11614">
    <property type="entry name" value="PHOSPHOLIPASE-RELATED"/>
    <property type="match status" value="1"/>
</dbReference>
<evidence type="ECO:0000313" key="2">
    <source>
        <dbReference type="EMBL" id="PNH18433.1"/>
    </source>
</evidence>
<proteinExistence type="predicted"/>
<dbReference type="Pfam" id="PF12146">
    <property type="entry name" value="Hydrolase_4"/>
    <property type="match status" value="1"/>
</dbReference>
<dbReference type="EMBL" id="NBZD01000003">
    <property type="protein sequence ID" value="PNH18433.1"/>
    <property type="molecule type" value="Genomic_DNA"/>
</dbReference>
<dbReference type="InterPro" id="IPR000073">
    <property type="entry name" value="AB_hydrolase_1"/>
</dbReference>
<reference evidence="3" key="1">
    <citation type="submission" date="2017-04" db="EMBL/GenBank/DDBJ databases">
        <authorList>
            <person name="Bumgarner R.E."/>
            <person name="Fredricks D.N."/>
            <person name="Srinivasan S."/>
        </authorList>
    </citation>
    <scope>NUCLEOTIDE SEQUENCE [LARGE SCALE GENOMIC DNA]</scope>
    <source>
        <strain evidence="3">KA00405</strain>
    </source>
</reference>
<dbReference type="InterPro" id="IPR029058">
    <property type="entry name" value="AB_hydrolase_fold"/>
</dbReference>
<dbReference type="InterPro" id="IPR022742">
    <property type="entry name" value="Hydrolase_4"/>
</dbReference>
<organism evidence="2 3">
    <name type="scientific">Mageeibacillus indolicus</name>
    <dbReference type="NCBI Taxonomy" id="884684"/>
    <lineage>
        <taxon>Bacteria</taxon>
        <taxon>Bacillati</taxon>
        <taxon>Bacillota</taxon>
        <taxon>Clostridia</taxon>
        <taxon>Eubacteriales</taxon>
        <taxon>Oscillospiraceae</taxon>
        <taxon>Mageeibacillus</taxon>
    </lineage>
</organism>
<dbReference type="RefSeq" id="WP_102892635.1">
    <property type="nucleotide sequence ID" value="NZ_NBZD01000003.1"/>
</dbReference>
<dbReference type="AlphaFoldDB" id="A0A2J8B0Y0"/>
<dbReference type="InterPro" id="IPR051044">
    <property type="entry name" value="MAG_DAG_Lipase"/>
</dbReference>
<evidence type="ECO:0000259" key="1">
    <source>
        <dbReference type="Pfam" id="PF12146"/>
    </source>
</evidence>
<comment type="caution">
    <text evidence="2">The sequence shown here is derived from an EMBL/GenBank/DDBJ whole genome shotgun (WGS) entry which is preliminary data.</text>
</comment>
<feature type="domain" description="Serine aminopeptidase S33" evidence="1">
    <location>
        <begin position="64"/>
        <end position="311"/>
    </location>
</feature>
<sequence length="349" mass="39310">MTQHNLQPAFTSPLLPTWPDENFAAVMENRIRPYLARERMSDFVASGARRIYYESYHGSLPSSHAIIIVHGFCGFTRKYEEMIYLYRRAGYDVYIADNYGHGFSTRGVNDPSLVDVADYRTYVDDLHALIAAAVLPLNYKEIILFGHSMGGAIVSLFLLRYSYLCRTAILSSPMLGINSGFCPAWLLELICRLKVACGAKPDYIKGQHPFPEQPDFDGSSCSSKPHYDHIFAWRQTEPKYRTHGASWQWMGASLKAIRQIQRHAADISARILLLQAGEDKLVPAAAQIKFATNAPNVKLQLIAHSRHEIYNACLPERCEYYQAIAKFLAQTSGEDRTSTGEAETRESGN</sequence>
<accession>A0A2J8B0Y0</accession>
<dbReference type="Proteomes" id="UP000236394">
    <property type="component" value="Unassembled WGS sequence"/>
</dbReference>
<protein>
    <recommendedName>
        <fullName evidence="1">Serine aminopeptidase S33 domain-containing protein</fullName>
    </recommendedName>
</protein>
<gene>
    <name evidence="2" type="ORF">B7R76_06225</name>
</gene>